<protein>
    <submittedName>
        <fullName evidence="2">Enoyl-CoA hydratase</fullName>
    </submittedName>
</protein>
<comment type="caution">
    <text evidence="2">The sequence shown here is derived from an EMBL/GenBank/DDBJ whole genome shotgun (WGS) entry which is preliminary data.</text>
</comment>
<sequence length="248" mass="27745">MNYRFIQTEISDHVFTLTLNRAEKRNAFTPTMVNEVAHAVKEVNDNDLVHVFVLKAAGPVFCAGMDLKTYQDPSLDIPNPAIQNADISLGEIFDQLNKPSIAVVEGDVIAGGFLYILGCTYVFARKDLNFRLPEIALGIFPFQVMAGLRRIMPEKKILQLCFDPSAFTTDKAIELGIVDSYLDWDSLNELIASFANKSSYAMKAGMEALKSIRNMDSNEQYSYLLASLQKLKDRDEVKAFISNKLNKG</sequence>
<dbReference type="Pfam" id="PF00378">
    <property type="entry name" value="ECH_1"/>
    <property type="match status" value="1"/>
</dbReference>
<dbReference type="InterPro" id="IPR051683">
    <property type="entry name" value="Enoyl-CoA_Hydratase/Isomerase"/>
</dbReference>
<gene>
    <name evidence="2" type="ORF">GCM10011516_06740</name>
</gene>
<organism evidence="2 3">
    <name type="scientific">Sphingobacterium cellulitidis</name>
    <dbReference type="NCBI Taxonomy" id="1768011"/>
    <lineage>
        <taxon>Bacteria</taxon>
        <taxon>Pseudomonadati</taxon>
        <taxon>Bacteroidota</taxon>
        <taxon>Sphingobacteriia</taxon>
        <taxon>Sphingobacteriales</taxon>
        <taxon>Sphingobacteriaceae</taxon>
        <taxon>Sphingobacterium</taxon>
    </lineage>
</organism>
<evidence type="ECO:0000313" key="2">
    <source>
        <dbReference type="EMBL" id="GGE11650.1"/>
    </source>
</evidence>
<dbReference type="CDD" id="cd06558">
    <property type="entry name" value="crotonase-like"/>
    <property type="match status" value="1"/>
</dbReference>
<dbReference type="EMBL" id="BMKM01000001">
    <property type="protein sequence ID" value="GGE11650.1"/>
    <property type="molecule type" value="Genomic_DNA"/>
</dbReference>
<dbReference type="GO" id="GO:0003824">
    <property type="term" value="F:catalytic activity"/>
    <property type="evidence" value="ECO:0007669"/>
    <property type="project" value="UniProtKB-ARBA"/>
</dbReference>
<dbReference type="SUPFAM" id="SSF52096">
    <property type="entry name" value="ClpP/crotonase"/>
    <property type="match status" value="1"/>
</dbReference>
<dbReference type="InterPro" id="IPR029045">
    <property type="entry name" value="ClpP/crotonase-like_dom_sf"/>
</dbReference>
<dbReference type="RefSeq" id="WP_182497770.1">
    <property type="nucleotide sequence ID" value="NZ_BMKM01000001.1"/>
</dbReference>
<reference evidence="2" key="1">
    <citation type="journal article" date="2014" name="Int. J. Syst. Evol. Microbiol.">
        <title>Complete genome sequence of Corynebacterium casei LMG S-19264T (=DSM 44701T), isolated from a smear-ripened cheese.</title>
        <authorList>
            <consortium name="US DOE Joint Genome Institute (JGI-PGF)"/>
            <person name="Walter F."/>
            <person name="Albersmeier A."/>
            <person name="Kalinowski J."/>
            <person name="Ruckert C."/>
        </authorList>
    </citation>
    <scope>NUCLEOTIDE SEQUENCE</scope>
    <source>
        <strain evidence="2">CGMCC 1.15966</strain>
    </source>
</reference>
<dbReference type="Proteomes" id="UP000614460">
    <property type="component" value="Unassembled WGS sequence"/>
</dbReference>
<dbReference type="Gene3D" id="3.90.226.10">
    <property type="entry name" value="2-enoyl-CoA Hydratase, Chain A, domain 1"/>
    <property type="match status" value="1"/>
</dbReference>
<keyword evidence="3" id="KW-1185">Reference proteome</keyword>
<dbReference type="PANTHER" id="PTHR42964:SF1">
    <property type="entry name" value="POLYKETIDE BIOSYNTHESIS ENOYL-COA HYDRATASE PKSH-RELATED"/>
    <property type="match status" value="1"/>
</dbReference>
<reference evidence="2" key="2">
    <citation type="submission" date="2020-09" db="EMBL/GenBank/DDBJ databases">
        <authorList>
            <person name="Sun Q."/>
            <person name="Zhou Y."/>
        </authorList>
    </citation>
    <scope>NUCLEOTIDE SEQUENCE</scope>
    <source>
        <strain evidence="2">CGMCC 1.15966</strain>
    </source>
</reference>
<evidence type="ECO:0000313" key="3">
    <source>
        <dbReference type="Proteomes" id="UP000614460"/>
    </source>
</evidence>
<accession>A0A8H9FZH5</accession>
<dbReference type="AlphaFoldDB" id="A0A8H9FZH5"/>
<comment type="similarity">
    <text evidence="1">Belongs to the enoyl-CoA hydratase/isomerase family.</text>
</comment>
<name>A0A8H9FZH5_9SPHI</name>
<evidence type="ECO:0000256" key="1">
    <source>
        <dbReference type="ARBA" id="ARBA00005254"/>
    </source>
</evidence>
<dbReference type="PANTHER" id="PTHR42964">
    <property type="entry name" value="ENOYL-COA HYDRATASE"/>
    <property type="match status" value="1"/>
</dbReference>
<dbReference type="InterPro" id="IPR001753">
    <property type="entry name" value="Enoyl-CoA_hydra/iso"/>
</dbReference>
<proteinExistence type="inferred from homology"/>